<dbReference type="InterPro" id="IPR044998">
    <property type="entry name" value="Timeless"/>
</dbReference>
<feature type="region of interest" description="Disordered" evidence="5">
    <location>
        <begin position="953"/>
        <end position="1041"/>
    </location>
</feature>
<keyword evidence="4" id="KW-0131">Cell cycle</keyword>
<feature type="compositionally biased region" description="Basic residues" evidence="5">
    <location>
        <begin position="961"/>
        <end position="972"/>
    </location>
</feature>
<dbReference type="InterPro" id="IPR006906">
    <property type="entry name" value="Timeless_N"/>
</dbReference>
<evidence type="ECO:0000256" key="3">
    <source>
        <dbReference type="ARBA" id="ARBA00023242"/>
    </source>
</evidence>
<proteinExistence type="predicted"/>
<dbReference type="GO" id="GO:0003677">
    <property type="term" value="F:DNA binding"/>
    <property type="evidence" value="ECO:0007669"/>
    <property type="project" value="TreeGrafter"/>
</dbReference>
<feature type="compositionally biased region" description="Low complexity" evidence="5">
    <location>
        <begin position="1154"/>
        <end position="1170"/>
    </location>
</feature>
<reference evidence="7" key="1">
    <citation type="submission" date="2021-03" db="EMBL/GenBank/DDBJ databases">
        <title>Draft genome sequence of rust myrtle Austropuccinia psidii MF-1, a brazilian biotype.</title>
        <authorList>
            <person name="Quecine M.C."/>
            <person name="Pachon D.M.R."/>
            <person name="Bonatelli M.L."/>
            <person name="Correr F.H."/>
            <person name="Franceschini L.M."/>
            <person name="Leite T.F."/>
            <person name="Margarido G.R.A."/>
            <person name="Almeida C.A."/>
            <person name="Ferrarezi J.A."/>
            <person name="Labate C.A."/>
        </authorList>
    </citation>
    <scope>NUCLEOTIDE SEQUENCE</scope>
    <source>
        <strain evidence="7">MF-1</strain>
    </source>
</reference>
<dbReference type="PANTHER" id="PTHR22940:SF4">
    <property type="entry name" value="PROTEIN TIMELESS HOMOLOG"/>
    <property type="match status" value="1"/>
</dbReference>
<sequence>MAPKQAEVKLKVALVDTERNERRKALEPVVLNVVSALGGYEDVLVNPPRDNDDGPTTTRVYQLGDECIGCLKDLKKFWRLDEDDDNRTVARILYFSQVLPNDLLPILMSIQIGQKKDDRVALLCSDLIAALTWPIDIASEVQEAYEIQDEESRRQAISLDLSGLVSAQLSYKRDIVRSGALGYIFRLILPIIQKGKNERTGKDDNVISLFLHIIRNLVALRDKVSNHGSESVVKESHLQSELIVQMSELGIFDLLVHMCHGSDRFDLYGQWNMIVLDIWHLLLRGVDAEELIDAEPFCGINAAGETLTTMTSSSKKLENLLLAEQQARKAKARKGATRHSRFGTTLTVKAGEKKFHLHNQSAITTPVEVALDARKKQKNKTPRLVNEFGRPTVLKLAALKVLRKAVIEVLESGFNPFFSSVLKDIRMERAHIKEADTIRFLSLMAFFLNAFLLLREREKEVGVLHNTETGHDFDLIAELLDPECILWVILKIKNGIENRPMPVVEIHAGIECFLQQLLVTNGLLDSSVEEYKQVANVILNKIYYNSDTLDMVINLMSTYTDQSLKYLKNIVHFSFVFLRILERYAQSKDYMYVRKKKPKKASRPTSDSENPQTEEAVVNATIEEEEQALRIEEDNNQFAEHKFEFGRFQMRFAREAIVDTLVTYIRGYQNFTDPELMKWAVKLMYRQAVNAKAEKLFFKVSVLNTFSSMIDEKESMPKHPVYTDLFRFIDYILKQYFKCVRTNPFMLVEVLFNKSITEWNRLLDDSSSDDSDSTRPVLKPQKLPAEILVKPGLTWSQKLGVAVGLLVDGGKSGLIHKIQDTLRTASASRTAVVLMTDGPIDDEARLDFEAWLNHPLEEPSENLKAQLKLPSPTALEKFEDYRVEANQDAGFEQALFRDAELHLLLRLLHWDSQEEHPGYLRWTIPKTRTHTELDLDIKIVDYFLLNPLDHNGKGAAELTTKKRKTQRRVRLSRKTEESSEKEKTFDGTADDQMTVKKSKPRRRARLSRKTEEAPQEDKTLDDGDASDQSQAQKASSKAKKKMEIQKYLSAQFITESDDEENEERDRLFFEKERKLRAQILDEFSKGVVPSSNQASLPSGQEVSHDAISTHLLDDDGPRDKDAMEVDAQSPRLDAEDESQALSSSPNDSEEMQQSKTSSHSSPNSMPLSESYEVNSRKRELERTSLTVGRGKTFEKRDDDESIATVKRVKTMKLLINDSDEE</sequence>
<dbReference type="GO" id="GO:0043111">
    <property type="term" value="P:replication fork arrest"/>
    <property type="evidence" value="ECO:0007669"/>
    <property type="project" value="TreeGrafter"/>
</dbReference>
<dbReference type="EMBL" id="AVOT02001443">
    <property type="protein sequence ID" value="MBW0466958.1"/>
    <property type="molecule type" value="Genomic_DNA"/>
</dbReference>
<feature type="compositionally biased region" description="Polar residues" evidence="5">
    <location>
        <begin position="603"/>
        <end position="613"/>
    </location>
</feature>
<accession>A0A9Q3GGT6</accession>
<dbReference type="GO" id="GO:0000076">
    <property type="term" value="P:DNA replication checkpoint signaling"/>
    <property type="evidence" value="ECO:0007669"/>
    <property type="project" value="TreeGrafter"/>
</dbReference>
<protein>
    <recommendedName>
        <fullName evidence="6">Timeless N-terminal domain-containing protein</fullName>
    </recommendedName>
</protein>
<name>A0A9Q3GGT6_9BASI</name>
<keyword evidence="3" id="KW-0539">Nucleus</keyword>
<dbReference type="AlphaFoldDB" id="A0A9Q3GGT6"/>
<keyword evidence="2" id="KW-0236">DNA replication inhibitor</keyword>
<evidence type="ECO:0000256" key="5">
    <source>
        <dbReference type="SAM" id="MobiDB-lite"/>
    </source>
</evidence>
<evidence type="ECO:0000259" key="6">
    <source>
        <dbReference type="Pfam" id="PF04821"/>
    </source>
</evidence>
<feature type="compositionally biased region" description="Basic residues" evidence="5">
    <location>
        <begin position="996"/>
        <end position="1007"/>
    </location>
</feature>
<dbReference type="Pfam" id="PF04821">
    <property type="entry name" value="TIMELESS"/>
    <property type="match status" value="1"/>
</dbReference>
<evidence type="ECO:0000256" key="2">
    <source>
        <dbReference type="ARBA" id="ARBA00022880"/>
    </source>
</evidence>
<feature type="compositionally biased region" description="Polar residues" evidence="5">
    <location>
        <begin position="1089"/>
        <end position="1101"/>
    </location>
</feature>
<organism evidence="7 8">
    <name type="scientific">Austropuccinia psidii MF-1</name>
    <dbReference type="NCBI Taxonomy" id="1389203"/>
    <lineage>
        <taxon>Eukaryota</taxon>
        <taxon>Fungi</taxon>
        <taxon>Dikarya</taxon>
        <taxon>Basidiomycota</taxon>
        <taxon>Pucciniomycotina</taxon>
        <taxon>Pucciniomycetes</taxon>
        <taxon>Pucciniales</taxon>
        <taxon>Sphaerophragmiaceae</taxon>
        <taxon>Austropuccinia</taxon>
    </lineage>
</organism>
<dbReference type="Proteomes" id="UP000765509">
    <property type="component" value="Unassembled WGS sequence"/>
</dbReference>
<feature type="domain" description="Timeless N-terminal" evidence="6">
    <location>
        <begin position="60"/>
        <end position="348"/>
    </location>
</feature>
<feature type="compositionally biased region" description="Basic and acidic residues" evidence="5">
    <location>
        <begin position="1111"/>
        <end position="1123"/>
    </location>
</feature>
<evidence type="ECO:0000313" key="8">
    <source>
        <dbReference type="Proteomes" id="UP000765509"/>
    </source>
</evidence>
<feature type="compositionally biased region" description="Basic and acidic residues" evidence="5">
    <location>
        <begin position="973"/>
        <end position="985"/>
    </location>
</feature>
<evidence type="ECO:0000256" key="4">
    <source>
        <dbReference type="ARBA" id="ARBA00023306"/>
    </source>
</evidence>
<feature type="region of interest" description="Disordered" evidence="5">
    <location>
        <begin position="596"/>
        <end position="615"/>
    </location>
</feature>
<dbReference type="PANTHER" id="PTHR22940">
    <property type="entry name" value="TIMEOUT/TIMELESS-2"/>
    <property type="match status" value="1"/>
</dbReference>
<comment type="subcellular location">
    <subcellularLocation>
        <location evidence="1">Nucleus</location>
    </subcellularLocation>
</comment>
<feature type="compositionally biased region" description="Basic and acidic residues" evidence="5">
    <location>
        <begin position="1008"/>
        <end position="1021"/>
    </location>
</feature>
<gene>
    <name evidence="7" type="ORF">O181_006673</name>
</gene>
<dbReference type="GO" id="GO:0006281">
    <property type="term" value="P:DNA repair"/>
    <property type="evidence" value="ECO:0007669"/>
    <property type="project" value="TreeGrafter"/>
</dbReference>
<comment type="caution">
    <text evidence="7">The sequence shown here is derived from an EMBL/GenBank/DDBJ whole genome shotgun (WGS) entry which is preliminary data.</text>
</comment>
<dbReference type="GO" id="GO:0031298">
    <property type="term" value="C:replication fork protection complex"/>
    <property type="evidence" value="ECO:0007669"/>
    <property type="project" value="TreeGrafter"/>
</dbReference>
<evidence type="ECO:0000256" key="1">
    <source>
        <dbReference type="ARBA" id="ARBA00004123"/>
    </source>
</evidence>
<feature type="region of interest" description="Disordered" evidence="5">
    <location>
        <begin position="1082"/>
        <end position="1197"/>
    </location>
</feature>
<feature type="compositionally biased region" description="Low complexity" evidence="5">
    <location>
        <begin position="1026"/>
        <end position="1035"/>
    </location>
</feature>
<evidence type="ECO:0000313" key="7">
    <source>
        <dbReference type="EMBL" id="MBW0466958.1"/>
    </source>
</evidence>
<keyword evidence="8" id="KW-1185">Reference proteome</keyword>
<dbReference type="OrthoDB" id="310853at2759"/>